<gene>
    <name evidence="1" type="ORF">AH14a_p08</name>
</gene>
<evidence type="ECO:0000313" key="2">
    <source>
        <dbReference type="Proteomes" id="UP000222764"/>
    </source>
</evidence>
<sequence length="172" mass="18576">MTTNQTIDGVPRARIQEIISDIERGGRLTAVEKLRALMDAPVCGACNGSGWIDNLRPVGTQAMNCPDCKPAAQITNAQSRAADYKEQQAFNDWAWNKEGEAVGRMDGQAAAIEAWHARAKLAEQPAPVAVVLPGEKPEARAWGHDMGGNYAEGHADGWNACLDELKRLNPSL</sequence>
<proteinExistence type="predicted"/>
<name>A0A1B0VN82_9CAUD</name>
<reference evidence="1 2" key="1">
    <citation type="journal article" date="2016" name="PLoS ONE">
        <title>Two Inducible Prophages of an Antarctic Pseudomonas sp. ANT_H14 Use the Same Capsid for Packaging Their Genomes - Characterization of a Novel Phage Helper-Satellite System.</title>
        <authorList>
            <person name="Dziewit L."/>
            <person name="Radlinska M."/>
        </authorList>
    </citation>
    <scope>NUCLEOTIDE SEQUENCE [LARGE SCALE GENOMIC DNA]</scope>
</reference>
<dbReference type="EMBL" id="KU708004">
    <property type="protein sequence ID" value="AMW64468.1"/>
    <property type="molecule type" value="Genomic_DNA"/>
</dbReference>
<accession>A0A1B0VN82</accession>
<dbReference type="Proteomes" id="UP000222764">
    <property type="component" value="Segment"/>
</dbReference>
<evidence type="ECO:0000313" key="1">
    <source>
        <dbReference type="EMBL" id="AMW64468.1"/>
    </source>
</evidence>
<protein>
    <submittedName>
        <fullName evidence="1">Uncharacterized protein</fullName>
    </submittedName>
</protein>
<keyword evidence="2" id="KW-1185">Reference proteome</keyword>
<organism evidence="1 2">
    <name type="scientific">Pseudomonas phage phiAH14a</name>
    <dbReference type="NCBI Taxonomy" id="1805958"/>
    <lineage>
        <taxon>Viruses</taxon>
        <taxon>Duplodnaviria</taxon>
        <taxon>Heunggongvirae</taxon>
        <taxon>Uroviricota</taxon>
        <taxon>Caudoviricetes</taxon>
        <taxon>Miecznikowavirus</taxon>
        <taxon>Miecznikowavirus AH14a</taxon>
    </lineage>
</organism>